<dbReference type="RefSeq" id="XP_020433472.1">
    <property type="nucleotide sequence ID" value="XM_020576223.1"/>
</dbReference>
<keyword evidence="1" id="KW-0812">Transmembrane</keyword>
<keyword evidence="5" id="KW-1185">Reference proteome</keyword>
<gene>
    <name evidence="4" type="ORF">PPL_05337</name>
</gene>
<evidence type="ECO:0000259" key="2">
    <source>
        <dbReference type="PROSITE" id="PS00022"/>
    </source>
</evidence>
<evidence type="ECO:0000313" key="5">
    <source>
        <dbReference type="Proteomes" id="UP000001396"/>
    </source>
</evidence>
<dbReference type="InParanoid" id="D3B9W7"/>
<dbReference type="AlphaFoldDB" id="D3B9W7"/>
<dbReference type="Proteomes" id="UP000001396">
    <property type="component" value="Unassembled WGS sequence"/>
</dbReference>
<accession>D3B9W7</accession>
<evidence type="ECO:0000256" key="1">
    <source>
        <dbReference type="SAM" id="Phobius"/>
    </source>
</evidence>
<sequence>MLLTNPVIDDRSMVDFFPNSRIVNLDFTKKLEGEKKTSYKKRTCPQYRGSFVDFVDYVLTNAINFSQSIELHPEEFDHGEPGFIDKLFGFSKIRKNFINSNLWYSFSELSFLTLKNVYINSSNLKNLLLYNANFIADQCPMLTSISLARCNVSVTDFNIFPKLNTLTIEAGLSPVTGISNTTTSLVVTSTPVPILPDSTWFNKQYFLFYLLDTNSSGTLDSFDQISSKSSIKIEGQQKDIKVQLKDSHCLLKTFVIPSTLWDNTTSIPSCFYCYWSDLYQNLPANIPPRPLNYNCNISIDQYKYTIPIAGFFVDIYGNNLGYGKSTRPSNMVLGNPNTMLKYPAYTQFGTDTISFSTEYNYTFDIFWAVPVKMDYIHTVNLESGDLLVKSYGLFNTILPMNITVGGLDCQVVYNSSSQLNCIIPKYSTSSPLPIYATDSITNVTKYSAPYFKIDSFDFKDILTINANFGLNPYNVSVLLSDLNCNITTLTDSTLQCIPHKNVTNSRYYNLLVYANAYDTSLIIPGKDDCGTGSTCNAHGSCINGVCRCDNGFSGYYCQSQLNPGVVILPNNTDPSPTIIVRDGLNFTFNIIAIQEIDELSSVVRELKTNKWLQSTTGNETSSITTYSLQTSTAGVDQINATIEYSKNSRLIEFAGQSTLYPENSLKLLISINNWSFKDRLNQLRILMESKATVDLGCSELNIDINNGSNVSYLTMMIDEVTFYGRFLPYALADNKPILIQNQVVNQTKESVVVGMTLPYCDSCVIDPDFSVLINPDKTASKCSSKKFESWKIATIVVVCSVVILASAITSAIVLRKKIRYSREEKKMETRMSSIK</sequence>
<dbReference type="Pfam" id="PF22933">
    <property type="entry name" value="ComC_SSD"/>
    <property type="match status" value="1"/>
</dbReference>
<dbReference type="InterPro" id="IPR054484">
    <property type="entry name" value="ComC_SSD"/>
</dbReference>
<proteinExistence type="predicted"/>
<dbReference type="CDD" id="cd00054">
    <property type="entry name" value="EGF_CA"/>
    <property type="match status" value="1"/>
</dbReference>
<dbReference type="PROSITE" id="PS00022">
    <property type="entry name" value="EGF_1"/>
    <property type="match status" value="1"/>
</dbReference>
<keyword evidence="1" id="KW-0472">Membrane</keyword>
<dbReference type="InterPro" id="IPR053331">
    <property type="entry name" value="EGF-like_comC"/>
</dbReference>
<evidence type="ECO:0000259" key="3">
    <source>
        <dbReference type="PROSITE" id="PS01186"/>
    </source>
</evidence>
<reference evidence="4 5" key="1">
    <citation type="journal article" date="2011" name="Genome Res.">
        <title>Phylogeny-wide analysis of social amoeba genomes highlights ancient origins for complex intercellular communication.</title>
        <authorList>
            <person name="Heidel A.J."/>
            <person name="Lawal H.M."/>
            <person name="Felder M."/>
            <person name="Schilde C."/>
            <person name="Helps N.R."/>
            <person name="Tunggal B."/>
            <person name="Rivero F."/>
            <person name="John U."/>
            <person name="Schleicher M."/>
            <person name="Eichinger L."/>
            <person name="Platzer M."/>
            <person name="Noegel A.A."/>
            <person name="Schaap P."/>
            <person name="Gloeckner G."/>
        </authorList>
    </citation>
    <scope>NUCLEOTIDE SEQUENCE [LARGE SCALE GENOMIC DNA]</scope>
    <source>
        <strain evidence="5">ATCC 26659 / Pp 5 / PN500</strain>
    </source>
</reference>
<dbReference type="InterPro" id="IPR000742">
    <property type="entry name" value="EGF"/>
</dbReference>
<evidence type="ECO:0000313" key="4">
    <source>
        <dbReference type="EMBL" id="EFA81354.1"/>
    </source>
</evidence>
<dbReference type="PROSITE" id="PS01186">
    <property type="entry name" value="EGF_2"/>
    <property type="match status" value="1"/>
</dbReference>
<dbReference type="PANTHER" id="PTHR24032">
    <property type="entry name" value="EGF-LIKE DOMAIN-CONTAINING PROTEIN-RELATED-RELATED"/>
    <property type="match status" value="1"/>
</dbReference>
<comment type="caution">
    <text evidence="4">The sequence shown here is derived from an EMBL/GenBank/DDBJ whole genome shotgun (WGS) entry which is preliminary data.</text>
</comment>
<dbReference type="Gene3D" id="2.60.120.260">
    <property type="entry name" value="Galactose-binding domain-like"/>
    <property type="match status" value="1"/>
</dbReference>
<dbReference type="GeneID" id="31360822"/>
<name>D3B9W7_HETP5</name>
<feature type="domain" description="EGF-like" evidence="2 3">
    <location>
        <begin position="546"/>
        <end position="557"/>
    </location>
</feature>
<keyword evidence="1" id="KW-1133">Transmembrane helix</keyword>
<dbReference type="EMBL" id="ADBJ01000025">
    <property type="protein sequence ID" value="EFA81354.1"/>
    <property type="molecule type" value="Genomic_DNA"/>
</dbReference>
<protein>
    <recommendedName>
        <fullName evidence="2 3">EGF-like domain-containing protein</fullName>
    </recommendedName>
</protein>
<feature type="transmembrane region" description="Helical" evidence="1">
    <location>
        <begin position="790"/>
        <end position="814"/>
    </location>
</feature>
<organism evidence="4 5">
    <name type="scientific">Heterostelium pallidum (strain ATCC 26659 / Pp 5 / PN500)</name>
    <name type="common">Cellular slime mold</name>
    <name type="synonym">Polysphondylium pallidum</name>
    <dbReference type="NCBI Taxonomy" id="670386"/>
    <lineage>
        <taxon>Eukaryota</taxon>
        <taxon>Amoebozoa</taxon>
        <taxon>Evosea</taxon>
        <taxon>Eumycetozoa</taxon>
        <taxon>Dictyostelia</taxon>
        <taxon>Acytosteliales</taxon>
        <taxon>Acytosteliaceae</taxon>
        <taxon>Heterostelium</taxon>
    </lineage>
</organism>